<comment type="caution">
    <text evidence="1">The sequence shown here is derived from an EMBL/GenBank/DDBJ whole genome shotgun (WGS) entry which is preliminary data.</text>
</comment>
<keyword evidence="2" id="KW-1185">Reference proteome</keyword>
<organism evidence="1 2">
    <name type="scientific">Trichonephila clavipes</name>
    <name type="common">Golden silk orbweaver</name>
    <name type="synonym">Nephila clavipes</name>
    <dbReference type="NCBI Taxonomy" id="2585209"/>
    <lineage>
        <taxon>Eukaryota</taxon>
        <taxon>Metazoa</taxon>
        <taxon>Ecdysozoa</taxon>
        <taxon>Arthropoda</taxon>
        <taxon>Chelicerata</taxon>
        <taxon>Arachnida</taxon>
        <taxon>Araneae</taxon>
        <taxon>Araneomorphae</taxon>
        <taxon>Entelegynae</taxon>
        <taxon>Araneoidea</taxon>
        <taxon>Nephilidae</taxon>
        <taxon>Trichonephila</taxon>
    </lineage>
</organism>
<name>A0A8X6RGN5_TRICX</name>
<gene>
    <name evidence="1" type="ORF">TNCV_1247111</name>
</gene>
<dbReference type="Proteomes" id="UP000887159">
    <property type="component" value="Unassembled WGS sequence"/>
</dbReference>
<proteinExistence type="predicted"/>
<dbReference type="EMBL" id="BMAU01021123">
    <property type="protein sequence ID" value="GFX91296.1"/>
    <property type="molecule type" value="Genomic_DNA"/>
</dbReference>
<accession>A0A8X6RGN5</accession>
<sequence length="68" mass="7788">MYNTNNASQLDVVAQYAQLFTESSQHPRYTFEGRYVPIVRARVIASGLEASSWSATEKILVQRFFLET</sequence>
<reference evidence="1" key="1">
    <citation type="submission" date="2020-08" db="EMBL/GenBank/DDBJ databases">
        <title>Multicomponent nature underlies the extraordinary mechanical properties of spider dragline silk.</title>
        <authorList>
            <person name="Kono N."/>
            <person name="Nakamura H."/>
            <person name="Mori M."/>
            <person name="Yoshida Y."/>
            <person name="Ohtoshi R."/>
            <person name="Malay A.D."/>
            <person name="Moran D.A.P."/>
            <person name="Tomita M."/>
            <person name="Numata K."/>
            <person name="Arakawa K."/>
        </authorList>
    </citation>
    <scope>NUCLEOTIDE SEQUENCE</scope>
</reference>
<dbReference type="AlphaFoldDB" id="A0A8X6RGN5"/>
<protein>
    <submittedName>
        <fullName evidence="1">Uncharacterized protein</fullName>
    </submittedName>
</protein>
<evidence type="ECO:0000313" key="1">
    <source>
        <dbReference type="EMBL" id="GFX91296.1"/>
    </source>
</evidence>
<evidence type="ECO:0000313" key="2">
    <source>
        <dbReference type="Proteomes" id="UP000887159"/>
    </source>
</evidence>